<dbReference type="EMBL" id="AUWU02000001">
    <property type="protein sequence ID" value="KAH0576793.1"/>
    <property type="molecule type" value="Genomic_DNA"/>
</dbReference>
<name>A0A9P8LZE8_9EUKA</name>
<sequence>MLFNNFVQCQNMNYSTDSIRHPYIQADTSSAFYRNGSTALNAQEHYLFITLFYWYGSDFYIWQQFIENTLLPQSAIINYYNLNYPQLVKLSKDVEYFANSLRGQQILQYYSQFDFFTSITQVQTPILSNFGSVCRVMENKLSQFTGKIVNPILIKDYNFDLPNGLLIITPEERMFVNILKSPIAGLNRVNNDRSIDFEVQPNSQFFSDQKQKLQVLQLQEVKQRLQIQNKIVTEIFNAQNDQQLGIIRLLDKLIKNSSTQQQVQILQELMDITENNQDVQQQVKKLRIALGKPVMSAWAKYLYDKLISSQNMNKIINISQFSFLQQYHQGRLNRNFFDGPVLATEHLLDVPHIPELSELQLAIELYFSD</sequence>
<dbReference type="AlphaFoldDB" id="A0A9P8LZE8"/>
<dbReference type="RefSeq" id="XP_067767566.1">
    <property type="nucleotide sequence ID" value="XM_067904084.1"/>
</dbReference>
<comment type="caution">
    <text evidence="2">The sequence shown here is derived from an EMBL/GenBank/DDBJ whole genome shotgun (WGS) entry which is preliminary data.</text>
</comment>
<evidence type="ECO:0000313" key="3">
    <source>
        <dbReference type="Proteomes" id="UP000018208"/>
    </source>
</evidence>
<reference evidence="2 3" key="1">
    <citation type="journal article" date="2014" name="PLoS Genet.">
        <title>The Genome of Spironucleus salmonicida Highlights a Fish Pathogen Adapted to Fluctuating Environments.</title>
        <authorList>
            <person name="Xu F."/>
            <person name="Jerlstrom-Hultqvist J."/>
            <person name="Einarsson E."/>
            <person name="Astvaldsson A."/>
            <person name="Svard S.G."/>
            <person name="Andersson J.O."/>
        </authorList>
    </citation>
    <scope>NUCLEOTIDE SEQUENCE [LARGE SCALE GENOMIC DNA]</scope>
    <source>
        <strain evidence="2 3">ATCC 50377</strain>
    </source>
</reference>
<proteinExistence type="predicted"/>
<protein>
    <submittedName>
        <fullName evidence="2">Uncharacterized protein</fullName>
    </submittedName>
</protein>
<evidence type="ECO:0000256" key="1">
    <source>
        <dbReference type="SAM" id="Coils"/>
    </source>
</evidence>
<accession>A0A9P8LZE8</accession>
<keyword evidence="3" id="KW-1185">Reference proteome</keyword>
<dbReference type="KEGG" id="ssao:94294162"/>
<organism evidence="2 3">
    <name type="scientific">Spironucleus salmonicida</name>
    <dbReference type="NCBI Taxonomy" id="348837"/>
    <lineage>
        <taxon>Eukaryota</taxon>
        <taxon>Metamonada</taxon>
        <taxon>Diplomonadida</taxon>
        <taxon>Hexamitidae</taxon>
        <taxon>Hexamitinae</taxon>
        <taxon>Spironucleus</taxon>
    </lineage>
</organism>
<feature type="coiled-coil region" evidence="1">
    <location>
        <begin position="256"/>
        <end position="289"/>
    </location>
</feature>
<evidence type="ECO:0000313" key="2">
    <source>
        <dbReference type="EMBL" id="KAH0576793.1"/>
    </source>
</evidence>
<gene>
    <name evidence="2" type="ORF">SS50377_20139</name>
</gene>
<dbReference type="GeneID" id="94294162"/>
<dbReference type="Proteomes" id="UP000018208">
    <property type="component" value="Unassembled WGS sequence"/>
</dbReference>
<keyword evidence="1" id="KW-0175">Coiled coil</keyword>